<evidence type="ECO:0000256" key="2">
    <source>
        <dbReference type="ARBA" id="ARBA00022598"/>
    </source>
</evidence>
<dbReference type="PROSITE" id="PS00455">
    <property type="entry name" value="AMP_BINDING"/>
    <property type="match status" value="1"/>
</dbReference>
<evidence type="ECO:0000256" key="7">
    <source>
        <dbReference type="ARBA" id="ARBA00067668"/>
    </source>
</evidence>
<name>A0A7W6EZB4_9CAUL</name>
<dbReference type="Gene3D" id="3.30.300.30">
    <property type="match status" value="1"/>
</dbReference>
<dbReference type="GO" id="GO:0016874">
    <property type="term" value="F:ligase activity"/>
    <property type="evidence" value="ECO:0007669"/>
    <property type="project" value="UniProtKB-KW"/>
</dbReference>
<reference evidence="10 11" key="1">
    <citation type="submission" date="2020-08" db="EMBL/GenBank/DDBJ databases">
        <title>Genomic Encyclopedia of Type Strains, Phase IV (KMG-IV): sequencing the most valuable type-strain genomes for metagenomic binning, comparative biology and taxonomic classification.</title>
        <authorList>
            <person name="Goeker M."/>
        </authorList>
    </citation>
    <scope>NUCLEOTIDE SEQUENCE [LARGE SCALE GENOMIC DNA]</scope>
    <source>
        <strain evidence="10 11">DSM 14878</strain>
    </source>
</reference>
<dbReference type="InterPro" id="IPR045851">
    <property type="entry name" value="AMP-bd_C_sf"/>
</dbReference>
<evidence type="ECO:0000256" key="6">
    <source>
        <dbReference type="ARBA" id="ARBA00066616"/>
    </source>
</evidence>
<dbReference type="EMBL" id="JACIDA010000001">
    <property type="protein sequence ID" value="MBB3871242.1"/>
    <property type="molecule type" value="Genomic_DNA"/>
</dbReference>
<dbReference type="CDD" id="cd12119">
    <property type="entry name" value="ttLC_FACS_AlkK_like"/>
    <property type="match status" value="1"/>
</dbReference>
<dbReference type="NCBIfam" id="NF004837">
    <property type="entry name" value="PRK06187.1"/>
    <property type="match status" value="1"/>
</dbReference>
<sequence>MLGLMMDRPLLISQLIEHAAEYHGDNEIVSRSVEGPIHRYTYADAARRSRQLANALKALDVVPGDRVGTLAWNGYRHFEIYFAVSGSGAVCHTLNPRLFPEQIAYIVNHADDRFIFADLNVLAILEGLKDNLAGVQGVIVMTDRAHMPGESSLPNLLCYEDLIAAQGDVFDWPDLDENTAASLCYTSGTTGNPKGVLYSHRSTILHAYAINGANAMGFTADDAILPVVPMFHANAWGIPYAAPMVGAKLVFPGFKMDGASLYELFDSEDVTIAAGVPTVWLELLRYCEANGERLEKLQRTLIGGSAPPRAMVERFDKEHGVRVLQGWGMTEMSPLGTITSMRRGEKDLPAEQQYDLIAKQGRPIFGVDLKIVDDGGRELSKDGVAFGNLLVRGPWIAKSYFRGEGPSAFTSDGWFHTGDVCTLNPHGYMTITDRSKDVIKSGGEWISSIDLENVAMGHPAVEEAAVIGVAHPEWNERPLLVVVRKRDSTVTREELLKFFDGKVVKWWIPDDVVFIDSLPHTATGKLLKTKVREDFRGHRLPSAAR</sequence>
<dbReference type="Pfam" id="PF00501">
    <property type="entry name" value="AMP-binding"/>
    <property type="match status" value="1"/>
</dbReference>
<dbReference type="NCBIfam" id="NF005426">
    <property type="entry name" value="PRK07008.1"/>
    <property type="match status" value="1"/>
</dbReference>
<evidence type="ECO:0000256" key="3">
    <source>
        <dbReference type="ARBA" id="ARBA00022832"/>
    </source>
</evidence>
<keyword evidence="4" id="KW-0443">Lipid metabolism</keyword>
<evidence type="ECO:0000256" key="1">
    <source>
        <dbReference type="ARBA" id="ARBA00006432"/>
    </source>
</evidence>
<dbReference type="InterPro" id="IPR042099">
    <property type="entry name" value="ANL_N_sf"/>
</dbReference>
<dbReference type="PANTHER" id="PTHR43859:SF4">
    <property type="entry name" value="BUTANOATE--COA LIGASE AAE1-RELATED"/>
    <property type="match status" value="1"/>
</dbReference>
<comment type="similarity">
    <text evidence="1">Belongs to the ATP-dependent AMP-binding enzyme family.</text>
</comment>
<evidence type="ECO:0000256" key="4">
    <source>
        <dbReference type="ARBA" id="ARBA00023098"/>
    </source>
</evidence>
<comment type="catalytic activity">
    <reaction evidence="5">
        <text>3-(methylsulfanyl)propanoate + ATP + CoA = 3-(methylsulfanyl)propanoyl-CoA + AMP + diphosphate</text>
        <dbReference type="Rhea" id="RHEA:43052"/>
        <dbReference type="ChEBI" id="CHEBI:30616"/>
        <dbReference type="ChEBI" id="CHEBI:33019"/>
        <dbReference type="ChEBI" id="CHEBI:49016"/>
        <dbReference type="ChEBI" id="CHEBI:57287"/>
        <dbReference type="ChEBI" id="CHEBI:82815"/>
        <dbReference type="ChEBI" id="CHEBI:456215"/>
        <dbReference type="EC" id="6.2.1.44"/>
    </reaction>
    <physiologicalReaction direction="left-to-right" evidence="5">
        <dbReference type="Rhea" id="RHEA:43053"/>
    </physiologicalReaction>
</comment>
<dbReference type="Proteomes" id="UP000532936">
    <property type="component" value="Unassembled WGS sequence"/>
</dbReference>
<dbReference type="GO" id="GO:0006631">
    <property type="term" value="P:fatty acid metabolic process"/>
    <property type="evidence" value="ECO:0007669"/>
    <property type="project" value="UniProtKB-KW"/>
</dbReference>
<dbReference type="AlphaFoldDB" id="A0A7W6EZB4"/>
<dbReference type="InterPro" id="IPR000873">
    <property type="entry name" value="AMP-dep_synth/lig_dom"/>
</dbReference>
<dbReference type="EC" id="6.2.1.44" evidence="6"/>
<feature type="domain" description="AMP-dependent synthetase/ligase" evidence="8">
    <location>
        <begin position="17"/>
        <end position="401"/>
    </location>
</feature>
<gene>
    <name evidence="10" type="ORF">GGR11_000756</name>
</gene>
<keyword evidence="2 10" id="KW-0436">Ligase</keyword>
<dbReference type="Pfam" id="PF13193">
    <property type="entry name" value="AMP-binding_C"/>
    <property type="match status" value="1"/>
</dbReference>
<evidence type="ECO:0000313" key="10">
    <source>
        <dbReference type="EMBL" id="MBB3871242.1"/>
    </source>
</evidence>
<dbReference type="InterPro" id="IPR020845">
    <property type="entry name" value="AMP-binding_CS"/>
</dbReference>
<evidence type="ECO:0000259" key="9">
    <source>
        <dbReference type="Pfam" id="PF13193"/>
    </source>
</evidence>
<protein>
    <recommendedName>
        <fullName evidence="7">3-methylmercaptopropionyl-CoA ligase</fullName>
        <ecNumber evidence="6">6.2.1.44</ecNumber>
    </recommendedName>
</protein>
<dbReference type="NCBIfam" id="NF004674">
    <property type="entry name" value="PRK06018.1"/>
    <property type="match status" value="1"/>
</dbReference>
<organism evidence="10 11">
    <name type="scientific">Brevundimonas mediterranea</name>
    <dbReference type="NCBI Taxonomy" id="74329"/>
    <lineage>
        <taxon>Bacteria</taxon>
        <taxon>Pseudomonadati</taxon>
        <taxon>Pseudomonadota</taxon>
        <taxon>Alphaproteobacteria</taxon>
        <taxon>Caulobacterales</taxon>
        <taxon>Caulobacteraceae</taxon>
        <taxon>Brevundimonas</taxon>
    </lineage>
</organism>
<evidence type="ECO:0000259" key="8">
    <source>
        <dbReference type="Pfam" id="PF00501"/>
    </source>
</evidence>
<dbReference type="InterPro" id="IPR025110">
    <property type="entry name" value="AMP-bd_C"/>
</dbReference>
<accession>A0A7W6EZB4</accession>
<dbReference type="Gene3D" id="3.40.50.12780">
    <property type="entry name" value="N-terminal domain of ligase-like"/>
    <property type="match status" value="1"/>
</dbReference>
<feature type="domain" description="AMP-binding enzyme C-terminal" evidence="9">
    <location>
        <begin position="451"/>
        <end position="525"/>
    </location>
</feature>
<keyword evidence="3" id="KW-0276">Fatty acid metabolism</keyword>
<evidence type="ECO:0000313" key="11">
    <source>
        <dbReference type="Proteomes" id="UP000532936"/>
    </source>
</evidence>
<comment type="caution">
    <text evidence="10">The sequence shown here is derived from an EMBL/GenBank/DDBJ whole genome shotgun (WGS) entry which is preliminary data.</text>
</comment>
<evidence type="ECO:0000256" key="5">
    <source>
        <dbReference type="ARBA" id="ARBA00051915"/>
    </source>
</evidence>
<proteinExistence type="inferred from homology"/>
<dbReference type="PANTHER" id="PTHR43859">
    <property type="entry name" value="ACYL-ACTIVATING ENZYME"/>
    <property type="match status" value="1"/>
</dbReference>
<dbReference type="FunFam" id="3.30.300.30:FF:000008">
    <property type="entry name" value="2,3-dihydroxybenzoate-AMP ligase"/>
    <property type="match status" value="1"/>
</dbReference>
<dbReference type="SUPFAM" id="SSF56801">
    <property type="entry name" value="Acetyl-CoA synthetase-like"/>
    <property type="match status" value="1"/>
</dbReference>
<dbReference type="RefSeq" id="WP_183195469.1">
    <property type="nucleotide sequence ID" value="NZ_JACIDA010000001.1"/>
</dbReference>